<evidence type="ECO:0000259" key="1">
    <source>
        <dbReference type="Pfam" id="PF02371"/>
    </source>
</evidence>
<accession>A0A2P7S120</accession>
<feature type="domain" description="Transposase IS116/IS110/IS902 C-terminal" evidence="1">
    <location>
        <begin position="43"/>
        <end position="114"/>
    </location>
</feature>
<organism evidence="2 3">
    <name type="scientific">Kumtagia ephedrae</name>
    <dbReference type="NCBI Taxonomy" id="2116701"/>
    <lineage>
        <taxon>Bacteria</taxon>
        <taxon>Pseudomonadati</taxon>
        <taxon>Pseudomonadota</taxon>
        <taxon>Alphaproteobacteria</taxon>
        <taxon>Hyphomicrobiales</taxon>
        <taxon>Phyllobacteriaceae</taxon>
        <taxon>Kumtagia</taxon>
    </lineage>
</organism>
<dbReference type="PANTHER" id="PTHR33055:SF3">
    <property type="entry name" value="PUTATIVE TRANSPOSASE FOR IS117-RELATED"/>
    <property type="match status" value="1"/>
</dbReference>
<name>A0A2P7S120_9HYPH</name>
<dbReference type="EMBL" id="PXYK01000023">
    <property type="protein sequence ID" value="PSJ56159.1"/>
    <property type="molecule type" value="Genomic_DNA"/>
</dbReference>
<dbReference type="PANTHER" id="PTHR33055">
    <property type="entry name" value="TRANSPOSASE FOR INSERTION SEQUENCE ELEMENT IS1111A"/>
    <property type="match status" value="1"/>
</dbReference>
<protein>
    <recommendedName>
        <fullName evidence="1">Transposase IS116/IS110/IS902 C-terminal domain-containing protein</fullName>
    </recommendedName>
</protein>
<dbReference type="GO" id="GO:0006313">
    <property type="term" value="P:DNA transposition"/>
    <property type="evidence" value="ECO:0007669"/>
    <property type="project" value="InterPro"/>
</dbReference>
<gene>
    <name evidence="2" type="ORF">C7I84_21590</name>
</gene>
<sequence>MIEDFPRLAAMVKPMLAARAALRHECAVLHKMMLDIVRKDETCRRLMTILGVAAITAVTYLTTIDDPVRFERSRDVGAHLGLRPKKYGEVDRNSGISKCGDVAMRTVLYQASLVWRC</sequence>
<dbReference type="InterPro" id="IPR003346">
    <property type="entry name" value="Transposase_20"/>
</dbReference>
<dbReference type="OrthoDB" id="7410629at2"/>
<dbReference type="GO" id="GO:0003677">
    <property type="term" value="F:DNA binding"/>
    <property type="evidence" value="ECO:0007669"/>
    <property type="project" value="InterPro"/>
</dbReference>
<evidence type="ECO:0000313" key="2">
    <source>
        <dbReference type="EMBL" id="PSJ56159.1"/>
    </source>
</evidence>
<proteinExistence type="predicted"/>
<evidence type="ECO:0000313" key="3">
    <source>
        <dbReference type="Proteomes" id="UP000241229"/>
    </source>
</evidence>
<reference evidence="2 3" key="1">
    <citation type="submission" date="2018-03" db="EMBL/GenBank/DDBJ databases">
        <title>The draft genome of Mesorhizobium sp. 6GN-30.</title>
        <authorList>
            <person name="Liu L."/>
            <person name="Li L."/>
            <person name="Wang T."/>
            <person name="Zhang X."/>
            <person name="Liang L."/>
        </authorList>
    </citation>
    <scope>NUCLEOTIDE SEQUENCE [LARGE SCALE GENOMIC DNA]</scope>
    <source>
        <strain evidence="2 3">6GN30</strain>
    </source>
</reference>
<dbReference type="Proteomes" id="UP000241229">
    <property type="component" value="Unassembled WGS sequence"/>
</dbReference>
<keyword evidence="3" id="KW-1185">Reference proteome</keyword>
<dbReference type="Pfam" id="PF02371">
    <property type="entry name" value="Transposase_20"/>
    <property type="match status" value="1"/>
</dbReference>
<dbReference type="RefSeq" id="WP_106774284.1">
    <property type="nucleotide sequence ID" value="NZ_PXYK01000023.1"/>
</dbReference>
<comment type="caution">
    <text evidence="2">The sequence shown here is derived from an EMBL/GenBank/DDBJ whole genome shotgun (WGS) entry which is preliminary data.</text>
</comment>
<dbReference type="InterPro" id="IPR047650">
    <property type="entry name" value="Transpos_IS110"/>
</dbReference>
<dbReference type="AlphaFoldDB" id="A0A2P7S120"/>
<dbReference type="GO" id="GO:0004803">
    <property type="term" value="F:transposase activity"/>
    <property type="evidence" value="ECO:0007669"/>
    <property type="project" value="InterPro"/>
</dbReference>